<keyword evidence="12" id="KW-1185">Reference proteome</keyword>
<dbReference type="PANTHER" id="PTHR47772">
    <property type="entry name" value="ZINC FINGER PROTEIN 200"/>
    <property type="match status" value="1"/>
</dbReference>
<evidence type="ECO:0000256" key="5">
    <source>
        <dbReference type="ARBA" id="ARBA00022833"/>
    </source>
</evidence>
<evidence type="ECO:0000256" key="3">
    <source>
        <dbReference type="ARBA" id="ARBA00022737"/>
    </source>
</evidence>
<proteinExistence type="predicted"/>
<feature type="domain" description="C2H2-type" evidence="11">
    <location>
        <begin position="346"/>
        <end position="373"/>
    </location>
</feature>
<keyword evidence="6" id="KW-0805">Transcription regulation</keyword>
<evidence type="ECO:0000256" key="7">
    <source>
        <dbReference type="ARBA" id="ARBA00023163"/>
    </source>
</evidence>
<sequence length="498" mass="56946">MDFSEEEMSRGIVKQTLPQFSELRSAPIAVASTNISEYTDSGNVQSQTVQTSVQTDTAGSSQKQTSTNASSKYFATPLPGWQDTLLQLCEKRFFNEIIVPSYSQNNGILGVQSNSLSFINNLCFPSTSQTDNAKQESDIQLKEQKNSDKESEIQEKHQTAAAMAEYLQKLPADVSLRDVFKLYTEQIKKEKIQEEKIEHTQNNILNIPNVRNIYLQNSNFANSDQMTVAVNPNDLNLQNEQEIENSLPNVLKVEQQVQTDLPSKIEKKSKFRAKMGEIKVSINFDGVPLYCCPECNLGLPNKTDIEQHIQTHLQERKYECKLCGAMLKRKEHLDQHMRGHSDERPFKCPLCHKAFKRNEHLTRHCVIHSGTKDFPCTMCTKAFSRKDHLNKHLQTHLGIRKNKKEDLCYIDQKDTTRIFDNSTDIATMPKQEVNYIVKDSSFLKQETTLLQHIQNLHKNPTLLHTFASLKEQVMKDANVSEQAQSGNMNENIRYLMPS</sequence>
<dbReference type="PROSITE" id="PS00028">
    <property type="entry name" value="ZINC_FINGER_C2H2_1"/>
    <property type="match status" value="4"/>
</dbReference>
<dbReference type="SUPFAM" id="SSF57667">
    <property type="entry name" value="beta-beta-alpha zinc fingers"/>
    <property type="match status" value="2"/>
</dbReference>
<dbReference type="RefSeq" id="XP_011642958.1">
    <property type="nucleotide sequence ID" value="XM_011644656.2"/>
</dbReference>
<dbReference type="OrthoDB" id="3176202at2759"/>
<evidence type="ECO:0000259" key="11">
    <source>
        <dbReference type="PROSITE" id="PS50157"/>
    </source>
</evidence>
<dbReference type="Proteomes" id="UP000504615">
    <property type="component" value="Unplaced"/>
</dbReference>
<dbReference type="SMART" id="SM00355">
    <property type="entry name" value="ZnF_C2H2"/>
    <property type="match status" value="4"/>
</dbReference>
<gene>
    <name evidence="13 14 15" type="primary">LOC105430887</name>
</gene>
<dbReference type="PANTHER" id="PTHR47772:SF13">
    <property type="entry name" value="GASTRULA ZINC FINGER PROTEIN XLCGF49.1-LIKE-RELATED"/>
    <property type="match status" value="1"/>
</dbReference>
<dbReference type="RefSeq" id="XP_011642957.1">
    <property type="nucleotide sequence ID" value="XM_011644655.1"/>
</dbReference>
<comment type="subcellular location">
    <subcellularLocation>
        <location evidence="1">Nucleus</location>
    </subcellularLocation>
</comment>
<dbReference type="GeneID" id="105430887"/>
<dbReference type="Gene3D" id="3.30.160.60">
    <property type="entry name" value="Classic Zinc Finger"/>
    <property type="match status" value="3"/>
</dbReference>
<evidence type="ECO:0000256" key="1">
    <source>
        <dbReference type="ARBA" id="ARBA00004123"/>
    </source>
</evidence>
<evidence type="ECO:0000256" key="10">
    <source>
        <dbReference type="SAM" id="MobiDB-lite"/>
    </source>
</evidence>
<dbReference type="InterPro" id="IPR013087">
    <property type="entry name" value="Znf_C2H2_type"/>
</dbReference>
<feature type="domain" description="C2H2-type" evidence="11">
    <location>
        <begin position="374"/>
        <end position="401"/>
    </location>
</feature>
<dbReference type="InterPro" id="IPR036236">
    <property type="entry name" value="Znf_C2H2_sf"/>
</dbReference>
<evidence type="ECO:0000256" key="6">
    <source>
        <dbReference type="ARBA" id="ARBA00023015"/>
    </source>
</evidence>
<keyword evidence="2" id="KW-0479">Metal-binding</keyword>
<evidence type="ECO:0000313" key="13">
    <source>
        <dbReference type="RefSeq" id="XP_011642957.1"/>
    </source>
</evidence>
<keyword evidence="7" id="KW-0804">Transcription</keyword>
<dbReference type="GO" id="GO:0008270">
    <property type="term" value="F:zinc ion binding"/>
    <property type="evidence" value="ECO:0007669"/>
    <property type="project" value="UniProtKB-KW"/>
</dbReference>
<feature type="compositionally biased region" description="Polar residues" evidence="10">
    <location>
        <begin position="56"/>
        <end position="69"/>
    </location>
</feature>
<evidence type="ECO:0000256" key="2">
    <source>
        <dbReference type="ARBA" id="ARBA00022723"/>
    </source>
</evidence>
<dbReference type="FunFam" id="3.30.160.60:FF:000145">
    <property type="entry name" value="Zinc finger protein 574"/>
    <property type="match status" value="1"/>
</dbReference>
<dbReference type="KEGG" id="pbar:105430887"/>
<name>A0A6I9WIW0_9HYME</name>
<feature type="domain" description="C2H2-type" evidence="11">
    <location>
        <begin position="318"/>
        <end position="345"/>
    </location>
</feature>
<evidence type="ECO:0000313" key="15">
    <source>
        <dbReference type="RefSeq" id="XP_011642959.1"/>
    </source>
</evidence>
<feature type="compositionally biased region" description="Low complexity" evidence="10">
    <location>
        <begin position="44"/>
        <end position="55"/>
    </location>
</feature>
<keyword evidence="3" id="KW-0677">Repeat</keyword>
<dbReference type="Pfam" id="PF00096">
    <property type="entry name" value="zf-C2H2"/>
    <property type="match status" value="3"/>
</dbReference>
<keyword evidence="4 9" id="KW-0863">Zinc-finger</keyword>
<reference evidence="13 14" key="1">
    <citation type="submission" date="2025-04" db="UniProtKB">
        <authorList>
            <consortium name="RefSeq"/>
        </authorList>
    </citation>
    <scope>IDENTIFICATION</scope>
</reference>
<feature type="domain" description="C2H2-type" evidence="11">
    <location>
        <begin position="290"/>
        <end position="317"/>
    </location>
</feature>
<keyword evidence="5" id="KW-0862">Zinc</keyword>
<protein>
    <submittedName>
        <fullName evidence="13 14">Zinc finger protein ZFP69-like</fullName>
    </submittedName>
</protein>
<dbReference type="PROSITE" id="PS50157">
    <property type="entry name" value="ZINC_FINGER_C2H2_2"/>
    <property type="match status" value="4"/>
</dbReference>
<dbReference type="GO" id="GO:0006355">
    <property type="term" value="P:regulation of DNA-templated transcription"/>
    <property type="evidence" value="ECO:0007669"/>
    <property type="project" value="UniProtKB-ARBA"/>
</dbReference>
<organism evidence="12 14">
    <name type="scientific">Pogonomyrmex barbatus</name>
    <name type="common">red harvester ant</name>
    <dbReference type="NCBI Taxonomy" id="144034"/>
    <lineage>
        <taxon>Eukaryota</taxon>
        <taxon>Metazoa</taxon>
        <taxon>Ecdysozoa</taxon>
        <taxon>Arthropoda</taxon>
        <taxon>Hexapoda</taxon>
        <taxon>Insecta</taxon>
        <taxon>Pterygota</taxon>
        <taxon>Neoptera</taxon>
        <taxon>Endopterygota</taxon>
        <taxon>Hymenoptera</taxon>
        <taxon>Apocrita</taxon>
        <taxon>Aculeata</taxon>
        <taxon>Formicoidea</taxon>
        <taxon>Formicidae</taxon>
        <taxon>Myrmicinae</taxon>
        <taxon>Pogonomyrmex</taxon>
    </lineage>
</organism>
<evidence type="ECO:0000256" key="9">
    <source>
        <dbReference type="PROSITE-ProRule" id="PRU00042"/>
    </source>
</evidence>
<dbReference type="RefSeq" id="XP_011642959.1">
    <property type="nucleotide sequence ID" value="XM_011644657.2"/>
</dbReference>
<evidence type="ECO:0000313" key="12">
    <source>
        <dbReference type="Proteomes" id="UP000504615"/>
    </source>
</evidence>
<keyword evidence="8" id="KW-0539">Nucleus</keyword>
<evidence type="ECO:0000256" key="4">
    <source>
        <dbReference type="ARBA" id="ARBA00022771"/>
    </source>
</evidence>
<evidence type="ECO:0000313" key="14">
    <source>
        <dbReference type="RefSeq" id="XP_011642958.1"/>
    </source>
</evidence>
<dbReference type="GO" id="GO:0005634">
    <property type="term" value="C:nucleus"/>
    <property type="evidence" value="ECO:0007669"/>
    <property type="project" value="UniProtKB-SubCell"/>
</dbReference>
<dbReference type="FunFam" id="3.30.160.60:FF:002343">
    <property type="entry name" value="Zinc finger protein 33A"/>
    <property type="match status" value="1"/>
</dbReference>
<dbReference type="AlphaFoldDB" id="A0A6I9WIW0"/>
<dbReference type="InterPro" id="IPR050636">
    <property type="entry name" value="C2H2-ZF_domain-containing"/>
</dbReference>
<evidence type="ECO:0000256" key="8">
    <source>
        <dbReference type="ARBA" id="ARBA00023242"/>
    </source>
</evidence>
<accession>A0A6I9WIW0</accession>
<feature type="region of interest" description="Disordered" evidence="10">
    <location>
        <begin position="40"/>
        <end position="69"/>
    </location>
</feature>